<keyword evidence="1" id="KW-0255">Endonuclease</keyword>
<gene>
    <name evidence="1" type="ORF">AArcS_0014</name>
</gene>
<dbReference type="KEGG" id="hara:AArcS_0014"/>
<dbReference type="Proteomes" id="UP000663586">
    <property type="component" value="Chromosome"/>
</dbReference>
<name>A0A897ML18_9EURY</name>
<dbReference type="GO" id="GO:0004519">
    <property type="term" value="F:endonuclease activity"/>
    <property type="evidence" value="ECO:0007669"/>
    <property type="project" value="UniProtKB-KW"/>
</dbReference>
<organism evidence="1 2">
    <name type="scientific">Natranaeroarchaeum sulfidigenes</name>
    <dbReference type="NCBI Taxonomy" id="2784880"/>
    <lineage>
        <taxon>Archaea</taxon>
        <taxon>Methanobacteriati</taxon>
        <taxon>Methanobacteriota</taxon>
        <taxon>Stenosarchaea group</taxon>
        <taxon>Halobacteria</taxon>
        <taxon>Halobacteriales</taxon>
        <taxon>Natronoarchaeaceae</taxon>
        <taxon>Natranaeroarchaeum</taxon>
    </lineage>
</organism>
<keyword evidence="1" id="KW-0540">Nuclease</keyword>
<dbReference type="RefSeq" id="WP_238478394.1">
    <property type="nucleotide sequence ID" value="NZ_CP064786.1"/>
</dbReference>
<dbReference type="AlphaFoldDB" id="A0A897ML18"/>
<evidence type="ECO:0000313" key="2">
    <source>
        <dbReference type="Proteomes" id="UP000663586"/>
    </source>
</evidence>
<sequence length="200" mass="22633">MIAHETCFEALREAAQRLGESPTKAQYEQLGLTPSASTILRVTDGWNAAKEQAGLDTEYSRGPRLDPQPDDVTIPDELEWDELSADQRWHYRHRETNNERTKTRRAANRAWVYVYKRDVAVCTRCGEADPACLDFHHLDQAVKEMAIGQMVTYGYSRERIRAEMEKCSILCSNCHRKEHYTVPAGVAAVSTSENGVSRSG</sequence>
<keyword evidence="1" id="KW-0378">Hydrolase</keyword>
<accession>A0A897ML18</accession>
<dbReference type="Pfam" id="PF18780">
    <property type="entry name" value="HNH_repeat"/>
    <property type="match status" value="1"/>
</dbReference>
<dbReference type="InterPro" id="IPR041025">
    <property type="entry name" value="HNH_repeat"/>
</dbReference>
<protein>
    <submittedName>
        <fullName evidence="1">HNH family endonuclease</fullName>
    </submittedName>
</protein>
<keyword evidence="2" id="KW-1185">Reference proteome</keyword>
<dbReference type="EMBL" id="CP064786">
    <property type="protein sequence ID" value="QSG01257.1"/>
    <property type="molecule type" value="Genomic_DNA"/>
</dbReference>
<evidence type="ECO:0000313" key="1">
    <source>
        <dbReference type="EMBL" id="QSG01257.1"/>
    </source>
</evidence>
<reference evidence="1" key="1">
    <citation type="submission" date="2020-11" db="EMBL/GenBank/DDBJ databases">
        <title>Carbohydrate-dependent, anaerobic sulfur respiration: A novel catabolism in halophilic archaea.</title>
        <authorList>
            <person name="Sorokin D.Y."/>
            <person name="Messina E."/>
            <person name="Smedile F."/>
            <person name="La Cono V."/>
            <person name="Hallsworth J.E."/>
            <person name="Yakimov M.M."/>
        </authorList>
    </citation>
    <scope>NUCLEOTIDE SEQUENCE</scope>
    <source>
        <strain evidence="1">AArc-S</strain>
    </source>
</reference>
<proteinExistence type="predicted"/>
<dbReference type="GeneID" id="70683403"/>